<proteinExistence type="predicted"/>
<accession>A0A381XUF4</accession>
<organism evidence="2">
    <name type="scientific">marine metagenome</name>
    <dbReference type="NCBI Taxonomy" id="408172"/>
    <lineage>
        <taxon>unclassified sequences</taxon>
        <taxon>metagenomes</taxon>
        <taxon>ecological metagenomes</taxon>
    </lineage>
</organism>
<name>A0A381XUF4_9ZZZZ</name>
<dbReference type="Pfam" id="PF01895">
    <property type="entry name" value="PhoU"/>
    <property type="match status" value="1"/>
</dbReference>
<protein>
    <recommendedName>
        <fullName evidence="1">PhoU domain-containing protein</fullName>
    </recommendedName>
</protein>
<dbReference type="GO" id="GO:0045936">
    <property type="term" value="P:negative regulation of phosphate metabolic process"/>
    <property type="evidence" value="ECO:0007669"/>
    <property type="project" value="InterPro"/>
</dbReference>
<evidence type="ECO:0000313" key="2">
    <source>
        <dbReference type="EMBL" id="SVA68335.1"/>
    </source>
</evidence>
<gene>
    <name evidence="2" type="ORF">METZ01_LOCUS121189</name>
</gene>
<reference evidence="2" key="1">
    <citation type="submission" date="2018-05" db="EMBL/GenBank/DDBJ databases">
        <authorList>
            <person name="Lanie J.A."/>
            <person name="Ng W.-L."/>
            <person name="Kazmierczak K.M."/>
            <person name="Andrzejewski T.M."/>
            <person name="Davidsen T.M."/>
            <person name="Wayne K.J."/>
            <person name="Tettelin H."/>
            <person name="Glass J.I."/>
            <person name="Rusch D."/>
            <person name="Podicherti R."/>
            <person name="Tsui H.-C.T."/>
            <person name="Winkler M.E."/>
        </authorList>
    </citation>
    <scope>NUCLEOTIDE SEQUENCE</scope>
</reference>
<sequence length="98" mass="11241">MPREEFNKALEELQISINAVEKTVKKMINGSIEALNTRNIDLSNKIIDMDDIVDKYKVEIEAKAIFLIASEQPVASDLRKIITIMRVIMELERMADYA</sequence>
<feature type="non-terminal residue" evidence="2">
    <location>
        <position position="98"/>
    </location>
</feature>
<evidence type="ECO:0000259" key="1">
    <source>
        <dbReference type="Pfam" id="PF01895"/>
    </source>
</evidence>
<dbReference type="InterPro" id="IPR038078">
    <property type="entry name" value="PhoU-like_sf"/>
</dbReference>
<dbReference type="GO" id="GO:0030643">
    <property type="term" value="P:intracellular phosphate ion homeostasis"/>
    <property type="evidence" value="ECO:0007669"/>
    <property type="project" value="InterPro"/>
</dbReference>
<dbReference type="SUPFAM" id="SSF109755">
    <property type="entry name" value="PhoU-like"/>
    <property type="match status" value="1"/>
</dbReference>
<feature type="domain" description="PhoU" evidence="1">
    <location>
        <begin position="22"/>
        <end position="98"/>
    </location>
</feature>
<dbReference type="InterPro" id="IPR026022">
    <property type="entry name" value="PhoU_dom"/>
</dbReference>
<dbReference type="EMBL" id="UINC01016408">
    <property type="protein sequence ID" value="SVA68335.1"/>
    <property type="molecule type" value="Genomic_DNA"/>
</dbReference>
<dbReference type="InterPro" id="IPR028366">
    <property type="entry name" value="PhoU"/>
</dbReference>
<dbReference type="PANTHER" id="PTHR42930:SF3">
    <property type="entry name" value="PHOSPHATE-SPECIFIC TRANSPORT SYSTEM ACCESSORY PROTEIN PHOU"/>
    <property type="match status" value="1"/>
</dbReference>
<dbReference type="AlphaFoldDB" id="A0A381XUF4"/>
<dbReference type="Gene3D" id="1.20.58.220">
    <property type="entry name" value="Phosphate transport system protein phou homolog 2, domain 2"/>
    <property type="match status" value="1"/>
</dbReference>
<dbReference type="PANTHER" id="PTHR42930">
    <property type="entry name" value="PHOSPHATE-SPECIFIC TRANSPORT SYSTEM ACCESSORY PROTEIN PHOU"/>
    <property type="match status" value="1"/>
</dbReference>